<dbReference type="SUPFAM" id="SSF51430">
    <property type="entry name" value="NAD(P)-linked oxidoreductase"/>
    <property type="match status" value="1"/>
</dbReference>
<organism evidence="2 3">
    <name type="scientific">Saccharopolyspora halophila</name>
    <dbReference type="NCBI Taxonomy" id="405551"/>
    <lineage>
        <taxon>Bacteria</taxon>
        <taxon>Bacillati</taxon>
        <taxon>Actinomycetota</taxon>
        <taxon>Actinomycetes</taxon>
        <taxon>Pseudonocardiales</taxon>
        <taxon>Pseudonocardiaceae</taxon>
        <taxon>Saccharopolyspora</taxon>
    </lineage>
</organism>
<dbReference type="Proteomes" id="UP001501218">
    <property type="component" value="Unassembled WGS sequence"/>
</dbReference>
<dbReference type="Pfam" id="PF00248">
    <property type="entry name" value="Aldo_ket_red"/>
    <property type="match status" value="1"/>
</dbReference>
<dbReference type="PANTHER" id="PTHR42686">
    <property type="entry name" value="GH17980P-RELATED"/>
    <property type="match status" value="1"/>
</dbReference>
<dbReference type="CDD" id="cd19090">
    <property type="entry name" value="AKR_AKR15A-like"/>
    <property type="match status" value="1"/>
</dbReference>
<dbReference type="InterPro" id="IPR023210">
    <property type="entry name" value="NADP_OxRdtase_dom"/>
</dbReference>
<dbReference type="InterPro" id="IPR020471">
    <property type="entry name" value="AKR"/>
</dbReference>
<comment type="caution">
    <text evidence="2">The sequence shown here is derived from an EMBL/GenBank/DDBJ whole genome shotgun (WGS) entry which is preliminary data.</text>
</comment>
<dbReference type="EMBL" id="BAAARA010000009">
    <property type="protein sequence ID" value="GAA2351060.1"/>
    <property type="molecule type" value="Genomic_DNA"/>
</dbReference>
<keyword evidence="3" id="KW-1185">Reference proteome</keyword>
<dbReference type="RefSeq" id="WP_344132383.1">
    <property type="nucleotide sequence ID" value="NZ_BAAARA010000009.1"/>
</dbReference>
<evidence type="ECO:0000259" key="1">
    <source>
        <dbReference type="Pfam" id="PF00248"/>
    </source>
</evidence>
<dbReference type="PANTHER" id="PTHR42686:SF1">
    <property type="entry name" value="GH17980P-RELATED"/>
    <property type="match status" value="1"/>
</dbReference>
<protein>
    <submittedName>
        <fullName evidence="2">Aldo/keto reductase</fullName>
    </submittedName>
</protein>
<gene>
    <name evidence="2" type="ORF">GCM10009854_31090</name>
</gene>
<sequence>MSSMLSRRPLGGTGLAVAPLCAGGAPLGSMPQQFGYRTPAERGIATVRAVLDSGINFLDTANIYADGGSERRIGAALAEIGGPPDDFVLATKVDRDAEGNFSGDRVRRSAEESLERLGVDRVPLLHLHDPEHISFEEAMAPGGAVEALFELRAEGIADHIGLAGGPVGLMSRFLREAPFEVLLTHNRWSLLDRSADDLVDEAVERGVAVLNGAVFGGGMLARGPGESGKYAYREADEEILDRARRMHEACERHEVPLAAAALQFSVRDSRIASTIVGTSRPERVAETIRLAEHPVPEELWAELLPLAAPPECWQW</sequence>
<dbReference type="InterPro" id="IPR036812">
    <property type="entry name" value="NAD(P)_OxRdtase_dom_sf"/>
</dbReference>
<accession>A0ABP5TEY8</accession>
<reference evidence="3" key="1">
    <citation type="journal article" date="2019" name="Int. J. Syst. Evol. Microbiol.">
        <title>The Global Catalogue of Microorganisms (GCM) 10K type strain sequencing project: providing services to taxonomists for standard genome sequencing and annotation.</title>
        <authorList>
            <consortium name="The Broad Institute Genomics Platform"/>
            <consortium name="The Broad Institute Genome Sequencing Center for Infectious Disease"/>
            <person name="Wu L."/>
            <person name="Ma J."/>
        </authorList>
    </citation>
    <scope>NUCLEOTIDE SEQUENCE [LARGE SCALE GENOMIC DNA]</scope>
    <source>
        <strain evidence="3">JCM 16221</strain>
    </source>
</reference>
<dbReference type="Gene3D" id="3.20.20.100">
    <property type="entry name" value="NADP-dependent oxidoreductase domain"/>
    <property type="match status" value="1"/>
</dbReference>
<proteinExistence type="predicted"/>
<evidence type="ECO:0000313" key="2">
    <source>
        <dbReference type="EMBL" id="GAA2351060.1"/>
    </source>
</evidence>
<name>A0ABP5TEY8_9PSEU</name>
<feature type="domain" description="NADP-dependent oxidoreductase" evidence="1">
    <location>
        <begin position="21"/>
        <end position="303"/>
    </location>
</feature>
<evidence type="ECO:0000313" key="3">
    <source>
        <dbReference type="Proteomes" id="UP001501218"/>
    </source>
</evidence>